<dbReference type="GO" id="GO:0005737">
    <property type="term" value="C:cytoplasm"/>
    <property type="evidence" value="ECO:0007669"/>
    <property type="project" value="TreeGrafter"/>
</dbReference>
<reference evidence="3" key="1">
    <citation type="submission" date="2016-10" db="EMBL/GenBank/DDBJ databases">
        <authorList>
            <person name="Varghese N."/>
            <person name="Submissions S."/>
        </authorList>
    </citation>
    <scope>NUCLEOTIDE SEQUENCE [LARGE SCALE GENOMIC DNA]</scope>
    <source>
        <strain evidence="3">DSM 18579</strain>
    </source>
</reference>
<dbReference type="Gene3D" id="3.40.50.720">
    <property type="entry name" value="NAD(P)-binding Rossmann-like Domain"/>
    <property type="match status" value="1"/>
</dbReference>
<protein>
    <submittedName>
        <fullName evidence="2">Nucleoside-diphosphate-sugar epimerase</fullName>
    </submittedName>
</protein>
<accession>A0A1H9ZSZ0</accession>
<dbReference type="PANTHER" id="PTHR48079:SF6">
    <property type="entry name" value="NAD(P)-BINDING DOMAIN-CONTAINING PROTEIN-RELATED"/>
    <property type="match status" value="1"/>
</dbReference>
<dbReference type="PANTHER" id="PTHR48079">
    <property type="entry name" value="PROTEIN YEEZ"/>
    <property type="match status" value="1"/>
</dbReference>
<name>A0A1H9ZSZ0_9GAMM</name>
<proteinExistence type="predicted"/>
<dbReference type="AlphaFoldDB" id="A0A1H9ZSZ0"/>
<dbReference type="GO" id="GO:0004029">
    <property type="term" value="F:aldehyde dehydrogenase (NAD+) activity"/>
    <property type="evidence" value="ECO:0007669"/>
    <property type="project" value="TreeGrafter"/>
</dbReference>
<dbReference type="Proteomes" id="UP000242642">
    <property type="component" value="Unassembled WGS sequence"/>
</dbReference>
<evidence type="ECO:0000313" key="3">
    <source>
        <dbReference type="Proteomes" id="UP000242642"/>
    </source>
</evidence>
<gene>
    <name evidence="2" type="ORF">SAMN02583745_00670</name>
</gene>
<dbReference type="InterPro" id="IPR036291">
    <property type="entry name" value="NAD(P)-bd_dom_sf"/>
</dbReference>
<organism evidence="2 3">
    <name type="scientific">Thorsellia anophelis DSM 18579</name>
    <dbReference type="NCBI Taxonomy" id="1123402"/>
    <lineage>
        <taxon>Bacteria</taxon>
        <taxon>Pseudomonadati</taxon>
        <taxon>Pseudomonadota</taxon>
        <taxon>Gammaproteobacteria</taxon>
        <taxon>Enterobacterales</taxon>
        <taxon>Thorselliaceae</taxon>
        <taxon>Thorsellia</taxon>
    </lineage>
</organism>
<dbReference type="Pfam" id="PF01370">
    <property type="entry name" value="Epimerase"/>
    <property type="match status" value="1"/>
</dbReference>
<sequence length="297" mass="32831">MKIAIIGLGWLGVPLAKKLSQNYQVVGSKRTHTQIIAGVQIFPLTLPLDLSIKPNIWKSNPSIDGLFNQTDIIAIILPASRQPEILAEYFKSVDQLIDLAIDYGVCQIIFTSSTSVYGDKPGSYDETASCEPVTASGKVLLEVEKNLLQRLEHKVTILRLAGLAGYNRHPGRFFSNPTSQVNKIDGASSINFVHGEDVVSAIEYIIKLKENISSSARKISTIYNLCSSIHPSKNLFYAYSASQLGLPPPKFKGTMVDSLTEPSPQNNRIIDGSRIIREIGFTYSYPNPYNFDYSIPF</sequence>
<dbReference type="STRING" id="1123402.SAMN02583745_00670"/>
<dbReference type="InterPro" id="IPR051783">
    <property type="entry name" value="NAD(P)-dependent_oxidoreduct"/>
</dbReference>
<feature type="domain" description="NAD-dependent epimerase/dehydratase" evidence="1">
    <location>
        <begin position="9"/>
        <end position="213"/>
    </location>
</feature>
<dbReference type="RefSeq" id="WP_093317808.1">
    <property type="nucleotide sequence ID" value="NZ_FOHV01000004.1"/>
</dbReference>
<evidence type="ECO:0000313" key="2">
    <source>
        <dbReference type="EMBL" id="SES84462.1"/>
    </source>
</evidence>
<dbReference type="InterPro" id="IPR001509">
    <property type="entry name" value="Epimerase_deHydtase"/>
</dbReference>
<dbReference type="EMBL" id="FOHV01000004">
    <property type="protein sequence ID" value="SES84462.1"/>
    <property type="molecule type" value="Genomic_DNA"/>
</dbReference>
<evidence type="ECO:0000259" key="1">
    <source>
        <dbReference type="Pfam" id="PF01370"/>
    </source>
</evidence>
<dbReference type="SUPFAM" id="SSF51735">
    <property type="entry name" value="NAD(P)-binding Rossmann-fold domains"/>
    <property type="match status" value="1"/>
</dbReference>
<dbReference type="OrthoDB" id="751203at2"/>
<keyword evidence="3" id="KW-1185">Reference proteome</keyword>